<gene>
    <name evidence="17" type="primary">SET9</name>
    <name evidence="17" type="ORF">HETSPECPRED_001731</name>
</gene>
<evidence type="ECO:0000256" key="7">
    <source>
        <dbReference type="ARBA" id="ARBA00022603"/>
    </source>
</evidence>
<evidence type="ECO:0000256" key="2">
    <source>
        <dbReference type="ARBA" id="ARBA00004123"/>
    </source>
</evidence>
<dbReference type="EC" id="2.1.1.372" evidence="12"/>
<feature type="compositionally biased region" description="Low complexity" evidence="15">
    <location>
        <begin position="461"/>
        <end position="491"/>
    </location>
</feature>
<dbReference type="InterPro" id="IPR001214">
    <property type="entry name" value="SET_dom"/>
</dbReference>
<comment type="caution">
    <text evidence="17">The sequence shown here is derived from an EMBL/GenBank/DDBJ whole genome shotgun (WGS) entry which is preliminary data.</text>
</comment>
<sequence length="753" mass="83828">MSAQGAVSKKDRLTLTQLAGYDDILTDALVDHVYYWTTIRKNRSKYNLTRGINQDDVTRILLHDLIVEKDMQKAEASLLELPGLRKFYNNLKSDREKENFRKHMRKYINIWNTDCPFEVSTTNRYTIVTHEAAVTARRNIKKGDVIKYLCGNKVAMTPEEENDLDLTRRDFSIVVSSRKKIPSLFLGPARFANHDCNANARLVTRGSDGMEVVAVHDIQEGDEITVTYGDHYFGENNCECLCLSCERAGRGGWPAQIQSSIASGVATPLHEDATGHYSLRSSRRNASHSAPGSASMTPELCELPPPKMRKTNAAAALSPIETGPYLNRSTIDQRKSARVNSSLRNEMEPISGSHRATARLQSHSKNNKPSSQQTTDVPVKEEDELVTSLKAGLAKAKEHNKRKRAFDDASQEASSEAPEDNISVPQATFNSTGVQTRPLIDVPETPRTPSNPLLKTTTGKSQSSVSVSERASLGSSPPASTPLTSLSISATPNPPKVKLGIPIVDNTDSDLSDLSPTADFDDSSKCIIHKAKPAPLKLSSESRVRKTRSSLVPTIEVPPTPEDTDPTSILLPSTRTPGDYIRTPLLLGERYSRWVDCRTCNNTWVQGNGYLTRRECPRCERHSMLYGYRWPKTDKAAKGDEERVMDHRTVHRFLNAEEERGVRKRGRGLVAESKKEEEDNEEVEKEDGRDEDEEMEEEPVRKRTRRGTIKAKETALQTKGKAKGKGKGKISDKVSDNKVVKKARGRPPKSKSK</sequence>
<evidence type="ECO:0000256" key="3">
    <source>
        <dbReference type="ARBA" id="ARBA00004286"/>
    </source>
</evidence>
<comment type="catalytic activity">
    <reaction evidence="14">
        <text>L-lysyl(20)-[histone H4] + 3 S-adenosyl-L-methionine = N(6),N(6),N(6)-trimethyl-L-lysyl(20)-[histone H4] + 3 S-adenosyl-L-homocysteine + 3 H(+)</text>
        <dbReference type="Rhea" id="RHEA:64456"/>
        <dbReference type="Rhea" id="RHEA-COMP:15554"/>
        <dbReference type="Rhea" id="RHEA-COMP:15998"/>
        <dbReference type="ChEBI" id="CHEBI:15378"/>
        <dbReference type="ChEBI" id="CHEBI:29969"/>
        <dbReference type="ChEBI" id="CHEBI:57856"/>
        <dbReference type="ChEBI" id="CHEBI:59789"/>
        <dbReference type="ChEBI" id="CHEBI:61961"/>
        <dbReference type="EC" id="2.1.1.372"/>
    </reaction>
</comment>
<dbReference type="AlphaFoldDB" id="A0A8H3IHP3"/>
<dbReference type="InterPro" id="IPR046341">
    <property type="entry name" value="SET_dom_sf"/>
</dbReference>
<keyword evidence="7" id="KW-0489">Methyltransferase</keyword>
<dbReference type="OrthoDB" id="6627536at2759"/>
<evidence type="ECO:0000259" key="16">
    <source>
        <dbReference type="PROSITE" id="PS50280"/>
    </source>
</evidence>
<evidence type="ECO:0000256" key="13">
    <source>
        <dbReference type="ARBA" id="ARBA00030653"/>
    </source>
</evidence>
<evidence type="ECO:0000256" key="1">
    <source>
        <dbReference type="ARBA" id="ARBA00001984"/>
    </source>
</evidence>
<proteinExistence type="predicted"/>
<comment type="function">
    <text evidence="1">Histone methyltransferase that trimethylates 'Lys-20' of histone H4 to form H4K20me3.</text>
</comment>
<keyword evidence="10" id="KW-0156">Chromatin regulator</keyword>
<keyword evidence="8" id="KW-0808">Transferase</keyword>
<evidence type="ECO:0000256" key="8">
    <source>
        <dbReference type="ARBA" id="ARBA00022679"/>
    </source>
</evidence>
<dbReference type="Proteomes" id="UP000664521">
    <property type="component" value="Unassembled WGS sequence"/>
</dbReference>
<comment type="subcellular location">
    <subcellularLocation>
        <location evidence="3">Chromosome</location>
    </subcellularLocation>
    <subcellularLocation>
        <location evidence="2">Nucleus</location>
    </subcellularLocation>
</comment>
<evidence type="ECO:0000256" key="11">
    <source>
        <dbReference type="ARBA" id="ARBA00023242"/>
    </source>
</evidence>
<dbReference type="InterPro" id="IPR041938">
    <property type="entry name" value="Hist-Lys_N-MTase_N"/>
</dbReference>
<dbReference type="InterPro" id="IPR039977">
    <property type="entry name" value="Suv4-20/Set9"/>
</dbReference>
<evidence type="ECO:0000256" key="15">
    <source>
        <dbReference type="SAM" id="MobiDB-lite"/>
    </source>
</evidence>
<keyword evidence="18" id="KW-1185">Reference proteome</keyword>
<evidence type="ECO:0000256" key="5">
    <source>
        <dbReference type="ARBA" id="ARBA00015413"/>
    </source>
</evidence>
<evidence type="ECO:0000256" key="6">
    <source>
        <dbReference type="ARBA" id="ARBA00022454"/>
    </source>
</evidence>
<accession>A0A8H3IHP3</accession>
<dbReference type="GO" id="GO:0032259">
    <property type="term" value="P:methylation"/>
    <property type="evidence" value="ECO:0007669"/>
    <property type="project" value="UniProtKB-KW"/>
</dbReference>
<feature type="region of interest" description="Disordered" evidence="15">
    <location>
        <begin position="538"/>
        <end position="575"/>
    </location>
</feature>
<feature type="compositionally biased region" description="Polar residues" evidence="15">
    <location>
        <begin position="359"/>
        <end position="376"/>
    </location>
</feature>
<feature type="region of interest" description="Disordered" evidence="15">
    <location>
        <begin position="659"/>
        <end position="753"/>
    </location>
</feature>
<keyword evidence="6" id="KW-0158">Chromosome</keyword>
<feature type="compositionally biased region" description="Acidic residues" evidence="15">
    <location>
        <begin position="678"/>
        <end position="697"/>
    </location>
</feature>
<dbReference type="GO" id="GO:0140943">
    <property type="term" value="F:histone H4K20 trimethyltransferase activity"/>
    <property type="evidence" value="ECO:0007669"/>
    <property type="project" value="UniProtKB-EC"/>
</dbReference>
<organism evidence="17 18">
    <name type="scientific">Heterodermia speciosa</name>
    <dbReference type="NCBI Taxonomy" id="116794"/>
    <lineage>
        <taxon>Eukaryota</taxon>
        <taxon>Fungi</taxon>
        <taxon>Dikarya</taxon>
        <taxon>Ascomycota</taxon>
        <taxon>Pezizomycotina</taxon>
        <taxon>Lecanoromycetes</taxon>
        <taxon>OSLEUM clade</taxon>
        <taxon>Lecanoromycetidae</taxon>
        <taxon>Caliciales</taxon>
        <taxon>Physciaceae</taxon>
        <taxon>Heterodermia</taxon>
    </lineage>
</organism>
<feature type="compositionally biased region" description="Polar residues" evidence="15">
    <location>
        <begin position="447"/>
        <end position="460"/>
    </location>
</feature>
<keyword evidence="9" id="KW-0949">S-adenosyl-L-methionine</keyword>
<dbReference type="PANTHER" id="PTHR12977:SF4">
    <property type="entry name" value="HISTONE-LYSINE N-METHYLTRANSFERASE KMT5B"/>
    <property type="match status" value="1"/>
</dbReference>
<evidence type="ECO:0000313" key="17">
    <source>
        <dbReference type="EMBL" id="CAF9914049.1"/>
    </source>
</evidence>
<dbReference type="SUPFAM" id="SSF82199">
    <property type="entry name" value="SET domain"/>
    <property type="match status" value="1"/>
</dbReference>
<dbReference type="GO" id="GO:0005634">
    <property type="term" value="C:nucleus"/>
    <property type="evidence" value="ECO:0007669"/>
    <property type="project" value="UniProtKB-SubCell"/>
</dbReference>
<dbReference type="Gene3D" id="1.10.10.1700">
    <property type="entry name" value="Histone-lysine N-methyltransferase"/>
    <property type="match status" value="1"/>
</dbReference>
<name>A0A8H3IHP3_9LECA</name>
<dbReference type="EMBL" id="CAJPDS010000013">
    <property type="protein sequence ID" value="CAF9914049.1"/>
    <property type="molecule type" value="Genomic_DNA"/>
</dbReference>
<evidence type="ECO:0000256" key="4">
    <source>
        <dbReference type="ARBA" id="ARBA00014232"/>
    </source>
</evidence>
<dbReference type="SMART" id="SM00317">
    <property type="entry name" value="SET"/>
    <property type="match status" value="1"/>
</dbReference>
<evidence type="ECO:0000313" key="18">
    <source>
        <dbReference type="Proteomes" id="UP000664521"/>
    </source>
</evidence>
<dbReference type="CDD" id="cd10524">
    <property type="entry name" value="SET_Suv4-20-like"/>
    <property type="match status" value="1"/>
</dbReference>
<feature type="domain" description="SET" evidence="16">
    <location>
        <begin position="115"/>
        <end position="229"/>
    </location>
</feature>
<evidence type="ECO:0000256" key="9">
    <source>
        <dbReference type="ARBA" id="ARBA00022691"/>
    </source>
</evidence>
<dbReference type="PROSITE" id="PS51567">
    <property type="entry name" value="SAM_MT43_SUVAR420_1"/>
    <property type="match status" value="1"/>
</dbReference>
<dbReference type="Pfam" id="PF00856">
    <property type="entry name" value="SET"/>
    <property type="match status" value="1"/>
</dbReference>
<feature type="compositionally biased region" description="Basic and acidic residues" evidence="15">
    <location>
        <begin position="729"/>
        <end position="739"/>
    </location>
</feature>
<protein>
    <recommendedName>
        <fullName evidence="5">Histone-lysine N-methyltransferase SET9</fullName>
        <ecNumber evidence="12">2.1.1.372</ecNumber>
    </recommendedName>
    <alternativeName>
        <fullName evidence="4">Histone-lysine N-methyltransferase set9</fullName>
    </alternativeName>
    <alternativeName>
        <fullName evidence="13">SET domain protein 9</fullName>
    </alternativeName>
</protein>
<feature type="compositionally biased region" description="Polar residues" evidence="15">
    <location>
        <begin position="423"/>
        <end position="435"/>
    </location>
</feature>
<evidence type="ECO:0000256" key="12">
    <source>
        <dbReference type="ARBA" id="ARBA00024057"/>
    </source>
</evidence>
<evidence type="ECO:0000256" key="10">
    <source>
        <dbReference type="ARBA" id="ARBA00022853"/>
    </source>
</evidence>
<evidence type="ECO:0000256" key="14">
    <source>
        <dbReference type="ARBA" id="ARBA00048081"/>
    </source>
</evidence>
<dbReference type="GO" id="GO:0005694">
    <property type="term" value="C:chromosome"/>
    <property type="evidence" value="ECO:0007669"/>
    <property type="project" value="UniProtKB-SubCell"/>
</dbReference>
<feature type="compositionally biased region" description="Basic residues" evidence="15">
    <location>
        <begin position="740"/>
        <end position="753"/>
    </location>
</feature>
<reference evidence="17" key="1">
    <citation type="submission" date="2021-03" db="EMBL/GenBank/DDBJ databases">
        <authorList>
            <person name="Tagirdzhanova G."/>
        </authorList>
    </citation>
    <scope>NUCLEOTIDE SEQUENCE</scope>
</reference>
<feature type="compositionally biased region" description="Polar residues" evidence="15">
    <location>
        <begin position="287"/>
        <end position="296"/>
    </location>
</feature>
<dbReference type="PANTHER" id="PTHR12977">
    <property type="entry name" value="SUPPRESSOR OF VARIEGATION 4-20-RELATED"/>
    <property type="match status" value="1"/>
</dbReference>
<dbReference type="Gene3D" id="2.170.270.10">
    <property type="entry name" value="SET domain"/>
    <property type="match status" value="1"/>
</dbReference>
<keyword evidence="11" id="KW-0539">Nucleus</keyword>
<feature type="region of interest" description="Disordered" evidence="15">
    <location>
        <begin position="279"/>
        <end position="494"/>
    </location>
</feature>
<dbReference type="InterPro" id="IPR025783">
    <property type="entry name" value="Set9_fungi"/>
</dbReference>
<dbReference type="PROSITE" id="PS50280">
    <property type="entry name" value="SET"/>
    <property type="match status" value="1"/>
</dbReference>